<keyword evidence="3" id="KW-0813">Transport</keyword>
<feature type="transmembrane region" description="Helical" evidence="8">
    <location>
        <begin position="194"/>
        <end position="215"/>
    </location>
</feature>
<dbReference type="AlphaFoldDB" id="A0A562IYC7"/>
<evidence type="ECO:0000256" key="3">
    <source>
        <dbReference type="ARBA" id="ARBA00022448"/>
    </source>
</evidence>
<dbReference type="InterPro" id="IPR052017">
    <property type="entry name" value="TSUP"/>
</dbReference>
<sequence length="251" mass="26894">MEWITAGVLEPSTAILLILLAGFTSCMTAAVGIGGGALLLAAMASLVPISALIPLHGLVQLGSNANRAVMTQKYIDWSMLRFFALGAVLGALLASQVVVQLPLVVIEISVALFILFLVWGTKPQAEEVSSSGQVLSGAFTTFISMFVGATGPLVAGFVHRTGYEKLRITATMAACMTFQHSLKILVFSSVGFAFWQWLPLTLSMILSGAAGTWLGLKLLNRIPAERFQFIFKLIVTLMALKLLWDGLSQVF</sequence>
<feature type="transmembrane region" description="Helical" evidence="8">
    <location>
        <begin position="101"/>
        <end position="119"/>
    </location>
</feature>
<dbReference type="EMBL" id="VLKG01000004">
    <property type="protein sequence ID" value="TWH75863.1"/>
    <property type="molecule type" value="Genomic_DNA"/>
</dbReference>
<comment type="subcellular location">
    <subcellularLocation>
        <location evidence="1 8">Cell membrane</location>
        <topology evidence="1 8">Multi-pass membrane protein</topology>
    </subcellularLocation>
</comment>
<feature type="transmembrane region" description="Helical" evidence="8">
    <location>
        <begin position="38"/>
        <end position="57"/>
    </location>
</feature>
<dbReference type="GO" id="GO:0005886">
    <property type="term" value="C:plasma membrane"/>
    <property type="evidence" value="ECO:0007669"/>
    <property type="project" value="UniProtKB-SubCell"/>
</dbReference>
<reference evidence="9 10" key="1">
    <citation type="submission" date="2019-07" db="EMBL/GenBank/DDBJ databases">
        <title>Genomic Encyclopedia of Type Strains, Phase I: the one thousand microbial genomes (KMG-I) project.</title>
        <authorList>
            <person name="Kyrpides N."/>
        </authorList>
    </citation>
    <scope>NUCLEOTIDE SEQUENCE [LARGE SCALE GENOMIC DNA]</scope>
    <source>
        <strain evidence="9 10">DSM 375</strain>
    </source>
</reference>
<keyword evidence="5 8" id="KW-0812">Transmembrane</keyword>
<comment type="similarity">
    <text evidence="2 8">Belongs to the 4-toluene sulfonate uptake permease (TSUP) (TC 2.A.102) family.</text>
</comment>
<evidence type="ECO:0000256" key="5">
    <source>
        <dbReference type="ARBA" id="ARBA00022692"/>
    </source>
</evidence>
<name>A0A562IYC7_9GAMM</name>
<dbReference type="RefSeq" id="WP_144571095.1">
    <property type="nucleotide sequence ID" value="NZ_VLKG01000004.1"/>
</dbReference>
<feature type="transmembrane region" description="Helical" evidence="8">
    <location>
        <begin position="227"/>
        <end position="244"/>
    </location>
</feature>
<evidence type="ECO:0000313" key="10">
    <source>
        <dbReference type="Proteomes" id="UP000319627"/>
    </source>
</evidence>
<gene>
    <name evidence="9" type="ORF">LX59_01373</name>
</gene>
<comment type="caution">
    <text evidence="9">The sequence shown here is derived from an EMBL/GenBank/DDBJ whole genome shotgun (WGS) entry which is preliminary data.</text>
</comment>
<evidence type="ECO:0000256" key="8">
    <source>
        <dbReference type="RuleBase" id="RU363041"/>
    </source>
</evidence>
<keyword evidence="4 8" id="KW-1003">Cell membrane</keyword>
<dbReference type="PANTHER" id="PTHR30269">
    <property type="entry name" value="TRANSMEMBRANE PROTEIN YFCA"/>
    <property type="match status" value="1"/>
</dbReference>
<dbReference type="Proteomes" id="UP000319627">
    <property type="component" value="Unassembled WGS sequence"/>
</dbReference>
<keyword evidence="7 8" id="KW-0472">Membrane</keyword>
<accession>A0A562IYC7</accession>
<keyword evidence="6 8" id="KW-1133">Transmembrane helix</keyword>
<evidence type="ECO:0000313" key="9">
    <source>
        <dbReference type="EMBL" id="TWH75863.1"/>
    </source>
</evidence>
<evidence type="ECO:0000256" key="7">
    <source>
        <dbReference type="ARBA" id="ARBA00023136"/>
    </source>
</evidence>
<evidence type="ECO:0000256" key="1">
    <source>
        <dbReference type="ARBA" id="ARBA00004651"/>
    </source>
</evidence>
<dbReference type="PANTHER" id="PTHR30269:SF37">
    <property type="entry name" value="MEMBRANE TRANSPORTER PROTEIN"/>
    <property type="match status" value="1"/>
</dbReference>
<proteinExistence type="inferred from homology"/>
<protein>
    <recommendedName>
        <fullName evidence="8">Probable membrane transporter protein</fullName>
    </recommendedName>
</protein>
<feature type="transmembrane region" description="Helical" evidence="8">
    <location>
        <begin position="12"/>
        <end position="31"/>
    </location>
</feature>
<dbReference type="Pfam" id="PF01925">
    <property type="entry name" value="TauE"/>
    <property type="match status" value="1"/>
</dbReference>
<evidence type="ECO:0000256" key="2">
    <source>
        <dbReference type="ARBA" id="ARBA00009142"/>
    </source>
</evidence>
<feature type="transmembrane region" description="Helical" evidence="8">
    <location>
        <begin position="139"/>
        <end position="158"/>
    </location>
</feature>
<dbReference type="InterPro" id="IPR002781">
    <property type="entry name" value="TM_pro_TauE-like"/>
</dbReference>
<dbReference type="OrthoDB" id="6197550at2"/>
<feature type="transmembrane region" description="Helical" evidence="8">
    <location>
        <begin position="77"/>
        <end position="94"/>
    </location>
</feature>
<evidence type="ECO:0000256" key="4">
    <source>
        <dbReference type="ARBA" id="ARBA00022475"/>
    </source>
</evidence>
<organism evidence="9 10">
    <name type="scientific">Azomonas agilis</name>
    <dbReference type="NCBI Taxonomy" id="116849"/>
    <lineage>
        <taxon>Bacteria</taxon>
        <taxon>Pseudomonadati</taxon>
        <taxon>Pseudomonadota</taxon>
        <taxon>Gammaproteobacteria</taxon>
        <taxon>Pseudomonadales</taxon>
        <taxon>Pseudomonadaceae</taxon>
        <taxon>Azomonas</taxon>
    </lineage>
</organism>
<keyword evidence="10" id="KW-1185">Reference proteome</keyword>
<evidence type="ECO:0000256" key="6">
    <source>
        <dbReference type="ARBA" id="ARBA00022989"/>
    </source>
</evidence>